<dbReference type="EMBL" id="JAYXUG010000008">
    <property type="protein sequence ID" value="MEC6832408.1"/>
    <property type="molecule type" value="Genomic_DNA"/>
</dbReference>
<keyword evidence="1" id="KW-0472">Membrane</keyword>
<feature type="transmembrane region" description="Helical" evidence="1">
    <location>
        <begin position="61"/>
        <end position="85"/>
    </location>
</feature>
<name>A0ABU6LAT7_9GAMM</name>
<keyword evidence="3" id="KW-1185">Reference proteome</keyword>
<organism evidence="2 3">
    <name type="scientific">Photobacterium toruni</name>
    <dbReference type="NCBI Taxonomy" id="1935446"/>
    <lineage>
        <taxon>Bacteria</taxon>
        <taxon>Pseudomonadati</taxon>
        <taxon>Pseudomonadota</taxon>
        <taxon>Gammaproteobacteria</taxon>
        <taxon>Vibrionales</taxon>
        <taxon>Vibrionaceae</taxon>
        <taxon>Photobacterium</taxon>
    </lineage>
</organism>
<evidence type="ECO:0000313" key="2">
    <source>
        <dbReference type="EMBL" id="MEC6832408.1"/>
    </source>
</evidence>
<comment type="caution">
    <text evidence="2">The sequence shown here is derived from an EMBL/GenBank/DDBJ whole genome shotgun (WGS) entry which is preliminary data.</text>
</comment>
<keyword evidence="1" id="KW-0812">Transmembrane</keyword>
<dbReference type="RefSeq" id="WP_327774980.1">
    <property type="nucleotide sequence ID" value="NZ_JAYXUG010000008.1"/>
</dbReference>
<sequence>MVSIVKRICDYFDSSKLTKDLTFVSIGVIGIFISGFSATAINNSFNGELTQCYTPQCFRNLLIWFSFPLKTLTATAAIMGIAAMVHRSKQTATQIELSTKQIQTTINQNMHLNYFSHLKEFKERINFLDFKHLKMVNLNTLYKEIYPSNTPNYFNHIGDSQSLLGRVLNDLKNARLEIINLNSYLYGNENILPYKLTPTISDNDIYYVANALSLYQNKITTLFNSFGVLVNWNNLEKQNPELLKNKSIKSNGEIIGFYINKNNITTPNPAVFDVISDEINSLLDHCLDIAMSETEYPIEKRMFLSTLMPSDINIHYITEELIKCIDTLNDKTFKNIKQDSSTQPKVH</sequence>
<gene>
    <name evidence="2" type="ORF">VXS06_11635</name>
</gene>
<keyword evidence="1" id="KW-1133">Transmembrane helix</keyword>
<protein>
    <submittedName>
        <fullName evidence="2">Uncharacterized protein</fullName>
    </submittedName>
</protein>
<reference evidence="2 3" key="1">
    <citation type="submission" date="2024-01" db="EMBL/GenBank/DDBJ databases">
        <title>Active colonisers of the gastrointestinal tract of Atlantic salmon farmed in a warm water region.</title>
        <authorList>
            <person name="Bowman J.P."/>
        </authorList>
    </citation>
    <scope>NUCLEOTIDE SEQUENCE [LARGE SCALE GENOMIC DNA]</scope>
    <source>
        <strain evidence="2 3">S3MW1</strain>
    </source>
</reference>
<evidence type="ECO:0000256" key="1">
    <source>
        <dbReference type="SAM" id="Phobius"/>
    </source>
</evidence>
<accession>A0ABU6LAT7</accession>
<feature type="transmembrane region" description="Helical" evidence="1">
    <location>
        <begin position="21"/>
        <end position="41"/>
    </location>
</feature>
<evidence type="ECO:0000313" key="3">
    <source>
        <dbReference type="Proteomes" id="UP001306119"/>
    </source>
</evidence>
<proteinExistence type="predicted"/>
<dbReference type="Proteomes" id="UP001306119">
    <property type="component" value="Unassembled WGS sequence"/>
</dbReference>